<feature type="compositionally biased region" description="Basic and acidic residues" evidence="2">
    <location>
        <begin position="218"/>
        <end position="235"/>
    </location>
</feature>
<feature type="compositionally biased region" description="Polar residues" evidence="2">
    <location>
        <begin position="1"/>
        <end position="12"/>
    </location>
</feature>
<proteinExistence type="predicted"/>
<comment type="caution">
    <text evidence="3">The sequence shown here is derived from an EMBL/GenBank/DDBJ whole genome shotgun (WGS) entry which is preliminary data.</text>
</comment>
<dbReference type="OrthoDB" id="912280at2759"/>
<gene>
    <name evidence="3" type="ORF">PanWU01x14_263700</name>
</gene>
<reference evidence="4" key="1">
    <citation type="submission" date="2016-06" db="EMBL/GenBank/DDBJ databases">
        <title>Parallel loss of symbiosis genes in relatives of nitrogen-fixing non-legume Parasponia.</title>
        <authorList>
            <person name="Van Velzen R."/>
            <person name="Holmer R."/>
            <person name="Bu F."/>
            <person name="Rutten L."/>
            <person name="Van Zeijl A."/>
            <person name="Liu W."/>
            <person name="Santuari L."/>
            <person name="Cao Q."/>
            <person name="Sharma T."/>
            <person name="Shen D."/>
            <person name="Roswanjaya Y."/>
            <person name="Wardhani T."/>
            <person name="Kalhor M.S."/>
            <person name="Jansen J."/>
            <person name="Van den Hoogen J."/>
            <person name="Gungor B."/>
            <person name="Hartog M."/>
            <person name="Hontelez J."/>
            <person name="Verver J."/>
            <person name="Yang W.-C."/>
            <person name="Schijlen E."/>
            <person name="Repin R."/>
            <person name="Schilthuizen M."/>
            <person name="Schranz E."/>
            <person name="Heidstra R."/>
            <person name="Miyata K."/>
            <person name="Fedorova E."/>
            <person name="Kohlen W."/>
            <person name="Bisseling T."/>
            <person name="Smit S."/>
            <person name="Geurts R."/>
        </authorList>
    </citation>
    <scope>NUCLEOTIDE SEQUENCE [LARGE SCALE GENOMIC DNA]</scope>
    <source>
        <strain evidence="4">cv. WU1-14</strain>
    </source>
</reference>
<dbReference type="AlphaFoldDB" id="A0A2P5B7W1"/>
<feature type="compositionally biased region" description="Basic and acidic residues" evidence="2">
    <location>
        <begin position="142"/>
        <end position="159"/>
    </location>
</feature>
<name>A0A2P5B7W1_PARAD</name>
<keyword evidence="4" id="KW-1185">Reference proteome</keyword>
<evidence type="ECO:0000313" key="3">
    <source>
        <dbReference type="EMBL" id="PON44888.1"/>
    </source>
</evidence>
<feature type="region of interest" description="Disordered" evidence="2">
    <location>
        <begin position="142"/>
        <end position="166"/>
    </location>
</feature>
<feature type="region of interest" description="Disordered" evidence="2">
    <location>
        <begin position="1"/>
        <end position="24"/>
    </location>
</feature>
<dbReference type="EMBL" id="JXTB01000342">
    <property type="protein sequence ID" value="PON44888.1"/>
    <property type="molecule type" value="Genomic_DNA"/>
</dbReference>
<protein>
    <submittedName>
        <fullName evidence="3">Uncharacterized protein</fullName>
    </submittedName>
</protein>
<feature type="region of interest" description="Disordered" evidence="2">
    <location>
        <begin position="217"/>
        <end position="245"/>
    </location>
</feature>
<organism evidence="3 4">
    <name type="scientific">Parasponia andersonii</name>
    <name type="common">Sponia andersonii</name>
    <dbReference type="NCBI Taxonomy" id="3476"/>
    <lineage>
        <taxon>Eukaryota</taxon>
        <taxon>Viridiplantae</taxon>
        <taxon>Streptophyta</taxon>
        <taxon>Embryophyta</taxon>
        <taxon>Tracheophyta</taxon>
        <taxon>Spermatophyta</taxon>
        <taxon>Magnoliopsida</taxon>
        <taxon>eudicotyledons</taxon>
        <taxon>Gunneridae</taxon>
        <taxon>Pentapetalae</taxon>
        <taxon>rosids</taxon>
        <taxon>fabids</taxon>
        <taxon>Rosales</taxon>
        <taxon>Cannabaceae</taxon>
        <taxon>Parasponia</taxon>
    </lineage>
</organism>
<evidence type="ECO:0000313" key="4">
    <source>
        <dbReference type="Proteomes" id="UP000237105"/>
    </source>
</evidence>
<evidence type="ECO:0000256" key="1">
    <source>
        <dbReference type="SAM" id="Coils"/>
    </source>
</evidence>
<evidence type="ECO:0000256" key="2">
    <source>
        <dbReference type="SAM" id="MobiDB-lite"/>
    </source>
</evidence>
<dbReference type="Proteomes" id="UP000237105">
    <property type="component" value="Unassembled WGS sequence"/>
</dbReference>
<feature type="coiled-coil region" evidence="1">
    <location>
        <begin position="25"/>
        <end position="52"/>
    </location>
</feature>
<keyword evidence="1" id="KW-0175">Coiled coil</keyword>
<accession>A0A2P5B7W1</accession>
<feature type="compositionally biased region" description="Basic and acidic residues" evidence="2">
    <location>
        <begin position="13"/>
        <end position="23"/>
    </location>
</feature>
<sequence>MTTRSTRPGTEGSSREERPDLGQKLDQVLAALAETNRKAERAHEAVLGLRDEVAEGGKRRKTTRDPLPKYELNTPIDVIYLQNRDRSIFKDPPKSGVPEHMKNRNRYCQFHKDFGHDTVHCRNLYAQVMLAIHAGRLGQYVKNDETRPRPDTARTEKGKQVQASGSEEQTLRVVPIIIPREENQRADALAKNALIGGTDESIEVMLAIHAGRLGQYVKNEETRPRPDTARTEKGKQVQASGSEEQTLRVVPTIVGRPDLTDNQEENQRRLKKAEGRAKRWKGMGHSVNNVISENDHISAAPIVFTQQDLTTDRLPAYMRQVEEEFDGPQSTIEELAAIEAIGGGENQAAVAQKRSQKSRPVMV</sequence>